<reference evidence="1" key="1">
    <citation type="submission" date="2022-02" db="EMBL/GenBank/DDBJ databases">
        <authorList>
            <person name="Nazir A."/>
            <person name="Chen Y."/>
            <person name="Liu Y."/>
        </authorList>
    </citation>
    <scope>NUCLEOTIDE SEQUENCE</scope>
</reference>
<dbReference type="EMBL" id="OM634653">
    <property type="protein sequence ID" value="UNH58434.1"/>
    <property type="molecule type" value="Genomic_DNA"/>
</dbReference>
<accession>A0AC61TRX0</accession>
<protein>
    <submittedName>
        <fullName evidence="1">Uncharacterized protein</fullName>
    </submittedName>
</protein>
<proteinExistence type="predicted"/>
<keyword evidence="2" id="KW-1185">Reference proteome</keyword>
<evidence type="ECO:0000313" key="2">
    <source>
        <dbReference type="Proteomes" id="UP000829276"/>
    </source>
</evidence>
<organism evidence="1 2">
    <name type="scientific">Bacillus phage vB_BsuS_PJN02</name>
    <dbReference type="NCBI Taxonomy" id="2920374"/>
    <lineage>
        <taxon>Viruses</taxon>
        <taxon>Duplodnaviria</taxon>
        <taxon>Heunggongvirae</taxon>
        <taxon>Uroviricota</taxon>
        <taxon>Caudoviricetes</taxon>
        <taxon>Heleneionescovirinae</taxon>
        <taxon>Zhangjivirus</taxon>
        <taxon>Zhangjivirus PJN02</taxon>
    </lineage>
</organism>
<sequence>MKHKFELIDGRIYLITKIDIWGGTVEKTDVTDEVMPVIDDYLDHHLLKDYKRINGVITYVGKDRYRYKK</sequence>
<evidence type="ECO:0000313" key="1">
    <source>
        <dbReference type="EMBL" id="UNH58434.1"/>
    </source>
</evidence>
<name>A0AC61TRX0_9CAUD</name>
<dbReference type="Proteomes" id="UP000829276">
    <property type="component" value="Segment"/>
</dbReference>